<dbReference type="Pfam" id="PF00188">
    <property type="entry name" value="CAP"/>
    <property type="match status" value="1"/>
</dbReference>
<dbReference type="Gene3D" id="3.40.33.10">
    <property type="entry name" value="CAP"/>
    <property type="match status" value="1"/>
</dbReference>
<reference evidence="3" key="1">
    <citation type="submission" date="2024-02" db="EMBL/GenBank/DDBJ databases">
        <authorList>
            <consortium name="ELIXIR-Norway"/>
            <consortium name="Elixir Norway"/>
        </authorList>
    </citation>
    <scope>NUCLEOTIDE SEQUENCE</scope>
</reference>
<evidence type="ECO:0000313" key="4">
    <source>
        <dbReference type="Proteomes" id="UP001497444"/>
    </source>
</evidence>
<dbReference type="PRINTS" id="PR00837">
    <property type="entry name" value="V5TPXLIKE"/>
</dbReference>
<proteinExistence type="predicted"/>
<feature type="domain" description="SCP" evidence="2">
    <location>
        <begin position="29"/>
        <end position="171"/>
    </location>
</feature>
<dbReference type="Proteomes" id="UP001497444">
    <property type="component" value="Chromosome 5"/>
</dbReference>
<dbReference type="PANTHER" id="PTHR10334">
    <property type="entry name" value="CYSTEINE-RICH SECRETORY PROTEIN-RELATED"/>
    <property type="match status" value="1"/>
</dbReference>
<dbReference type="CDD" id="cd05381">
    <property type="entry name" value="CAP_PR-1"/>
    <property type="match status" value="1"/>
</dbReference>
<dbReference type="SMART" id="SM00198">
    <property type="entry name" value="SCP"/>
    <property type="match status" value="1"/>
</dbReference>
<dbReference type="InterPro" id="IPR014044">
    <property type="entry name" value="CAP_dom"/>
</dbReference>
<dbReference type="InterPro" id="IPR035940">
    <property type="entry name" value="CAP_sf"/>
</dbReference>
<keyword evidence="4" id="KW-1185">Reference proteome</keyword>
<name>A0ABP0X446_9BRYO</name>
<evidence type="ECO:0000256" key="1">
    <source>
        <dbReference type="SAM" id="SignalP"/>
    </source>
</evidence>
<sequence length="175" mass="19142">MAPTSTLSLLLLITLILTDLSTFAVVGDHTSQAYLDPHNAARADVGVAPLLWNTTLENYALTYSWSQIYQCASLTHSGGSYGENLYDGYGDGSWTSPEAAVDSWVLDSWVSEKIYYDEKTNTCSAPEGESCLHYTQVVWSSTTDLGCASVPCQDGSTFTLCCYYPPGNWDGERPY</sequence>
<evidence type="ECO:0000313" key="3">
    <source>
        <dbReference type="EMBL" id="CAK9273211.1"/>
    </source>
</evidence>
<protein>
    <recommendedName>
        <fullName evidence="2">SCP domain-containing protein</fullName>
    </recommendedName>
</protein>
<gene>
    <name evidence="3" type="ORF">CSSPJE1EN1_LOCUS18689</name>
</gene>
<feature type="signal peptide" evidence="1">
    <location>
        <begin position="1"/>
        <end position="24"/>
    </location>
</feature>
<evidence type="ECO:0000259" key="2">
    <source>
        <dbReference type="SMART" id="SM00198"/>
    </source>
</evidence>
<dbReference type="SUPFAM" id="SSF55797">
    <property type="entry name" value="PR-1-like"/>
    <property type="match status" value="1"/>
</dbReference>
<keyword evidence="1" id="KW-0732">Signal</keyword>
<dbReference type="EMBL" id="OZ020100">
    <property type="protein sequence ID" value="CAK9273211.1"/>
    <property type="molecule type" value="Genomic_DNA"/>
</dbReference>
<feature type="chain" id="PRO_5045040091" description="SCP domain-containing protein" evidence="1">
    <location>
        <begin position="25"/>
        <end position="175"/>
    </location>
</feature>
<accession>A0ABP0X446</accession>
<dbReference type="InterPro" id="IPR001283">
    <property type="entry name" value="CRISP-related"/>
</dbReference>
<organism evidence="3 4">
    <name type="scientific">Sphagnum jensenii</name>
    <dbReference type="NCBI Taxonomy" id="128206"/>
    <lineage>
        <taxon>Eukaryota</taxon>
        <taxon>Viridiplantae</taxon>
        <taxon>Streptophyta</taxon>
        <taxon>Embryophyta</taxon>
        <taxon>Bryophyta</taxon>
        <taxon>Sphagnophytina</taxon>
        <taxon>Sphagnopsida</taxon>
        <taxon>Sphagnales</taxon>
        <taxon>Sphagnaceae</taxon>
        <taxon>Sphagnum</taxon>
    </lineage>
</organism>